<proteinExistence type="predicted"/>
<dbReference type="eggNOG" id="ENOG5033BX1">
    <property type="taxonomic scope" value="Bacteria"/>
</dbReference>
<protein>
    <recommendedName>
        <fullName evidence="3">Transposase</fullName>
    </recommendedName>
</protein>
<name>Q0RM42_FRAAA</name>
<sequence length="147" mass="15983">MARRDTLTPDRQKTICDALRAGLFHATAAALAGVGDATLRRWLQRGREDLAAGRATKWATLAQDTARAEATAEVRWAGQIQTAAAAGDWRAGAWMLSHRFPARWSDKIDVTLGLEDGAFDEVVRQLADLVVDHVDPEAPNGQRGPAR</sequence>
<evidence type="ECO:0000313" key="2">
    <source>
        <dbReference type="Proteomes" id="UP000000657"/>
    </source>
</evidence>
<evidence type="ECO:0008006" key="3">
    <source>
        <dbReference type="Google" id="ProtNLM"/>
    </source>
</evidence>
<gene>
    <name evidence="1" type="ordered locus">FRAAL2766</name>
</gene>
<dbReference type="STRING" id="326424.FRAAL2766"/>
<accession>Q0RM42</accession>
<dbReference type="EMBL" id="CT573213">
    <property type="protein sequence ID" value="CAJ61410.1"/>
    <property type="molecule type" value="Genomic_DNA"/>
</dbReference>
<keyword evidence="2" id="KW-1185">Reference proteome</keyword>
<dbReference type="OrthoDB" id="3777963at2"/>
<dbReference type="Proteomes" id="UP000000657">
    <property type="component" value="Chromosome"/>
</dbReference>
<dbReference type="HOGENOM" id="CLU_129770_0_0_11"/>
<organism evidence="1 2">
    <name type="scientific">Frankia alni (strain DSM 45986 / CECT 9034 / ACN14a)</name>
    <dbReference type="NCBI Taxonomy" id="326424"/>
    <lineage>
        <taxon>Bacteria</taxon>
        <taxon>Bacillati</taxon>
        <taxon>Actinomycetota</taxon>
        <taxon>Actinomycetes</taxon>
        <taxon>Frankiales</taxon>
        <taxon>Frankiaceae</taxon>
        <taxon>Frankia</taxon>
    </lineage>
</organism>
<reference evidence="1 2" key="1">
    <citation type="journal article" date="2007" name="Genome Res.">
        <title>Genome characteristics of facultatively symbiotic Frankia sp. strains reflect host range and host plant biogeography.</title>
        <authorList>
            <person name="Normand P."/>
            <person name="Lapierre P."/>
            <person name="Tisa L.S."/>
            <person name="Gogarten J.P."/>
            <person name="Alloisio N."/>
            <person name="Bagnarol E."/>
            <person name="Bassi C.A."/>
            <person name="Berry A.M."/>
            <person name="Bickhart D.M."/>
            <person name="Choisne N."/>
            <person name="Couloux A."/>
            <person name="Cournoyer B."/>
            <person name="Cruveiller S."/>
            <person name="Daubin V."/>
            <person name="Demange N."/>
            <person name="Francino M.P."/>
            <person name="Goltsman E."/>
            <person name="Huang Y."/>
            <person name="Kopp O.R."/>
            <person name="Labarre L."/>
            <person name="Lapidus A."/>
            <person name="Lavire C."/>
            <person name="Marechal J."/>
            <person name="Martinez M."/>
            <person name="Mastronunzio J.E."/>
            <person name="Mullin B.C."/>
            <person name="Niemann J."/>
            <person name="Pujic P."/>
            <person name="Rawnsley T."/>
            <person name="Rouy Z."/>
            <person name="Schenowitz C."/>
            <person name="Sellstedt A."/>
            <person name="Tavares F."/>
            <person name="Tomkins J.P."/>
            <person name="Vallenet D."/>
            <person name="Valverde C."/>
            <person name="Wall L.G."/>
            <person name="Wang Y."/>
            <person name="Medigue C."/>
            <person name="Benson D.R."/>
        </authorList>
    </citation>
    <scope>NUCLEOTIDE SEQUENCE [LARGE SCALE GENOMIC DNA]</scope>
    <source>
        <strain evidence="2">DSM 45986 / CECT 9034 / ACN14a</strain>
    </source>
</reference>
<evidence type="ECO:0000313" key="1">
    <source>
        <dbReference type="EMBL" id="CAJ61410.1"/>
    </source>
</evidence>
<dbReference type="AlphaFoldDB" id="Q0RM42"/>
<dbReference type="KEGG" id="fal:FRAAL2766"/>
<dbReference type="RefSeq" id="WP_011603918.1">
    <property type="nucleotide sequence ID" value="NC_008278.1"/>
</dbReference>